<dbReference type="InterPro" id="IPR001789">
    <property type="entry name" value="Sig_transdc_resp-reg_receiver"/>
</dbReference>
<dbReference type="RefSeq" id="WP_379930233.1">
    <property type="nucleotide sequence ID" value="NZ_JBHUMM010000043.1"/>
</dbReference>
<reference evidence="8" key="1">
    <citation type="journal article" date="2019" name="Int. J. Syst. Evol. Microbiol.">
        <title>The Global Catalogue of Microorganisms (GCM) 10K type strain sequencing project: providing services to taxonomists for standard genome sequencing and annotation.</title>
        <authorList>
            <consortium name="The Broad Institute Genomics Platform"/>
            <consortium name="The Broad Institute Genome Sequencing Center for Infectious Disease"/>
            <person name="Wu L."/>
            <person name="Ma J."/>
        </authorList>
    </citation>
    <scope>NUCLEOTIDE SEQUENCE [LARGE SCALE GENOMIC DNA]</scope>
    <source>
        <strain evidence="8">KCTC 33676</strain>
    </source>
</reference>
<dbReference type="SUPFAM" id="SSF46689">
    <property type="entry name" value="Homeodomain-like"/>
    <property type="match status" value="2"/>
</dbReference>
<accession>A0ABW5RCI3</accession>
<feature type="domain" description="Response regulatory" evidence="6">
    <location>
        <begin position="4"/>
        <end position="121"/>
    </location>
</feature>
<evidence type="ECO:0000256" key="3">
    <source>
        <dbReference type="ARBA" id="ARBA00023163"/>
    </source>
</evidence>
<protein>
    <submittedName>
        <fullName evidence="7">Response regulator</fullName>
    </submittedName>
</protein>
<dbReference type="SMART" id="SM00342">
    <property type="entry name" value="HTH_ARAC"/>
    <property type="match status" value="1"/>
</dbReference>
<dbReference type="EMBL" id="JBHUMM010000043">
    <property type="protein sequence ID" value="MFD2672667.1"/>
    <property type="molecule type" value="Genomic_DNA"/>
</dbReference>
<evidence type="ECO:0000256" key="2">
    <source>
        <dbReference type="ARBA" id="ARBA00023125"/>
    </source>
</evidence>
<evidence type="ECO:0000313" key="7">
    <source>
        <dbReference type="EMBL" id="MFD2672667.1"/>
    </source>
</evidence>
<dbReference type="PROSITE" id="PS50110">
    <property type="entry name" value="RESPONSE_REGULATORY"/>
    <property type="match status" value="1"/>
</dbReference>
<dbReference type="PROSITE" id="PS00041">
    <property type="entry name" value="HTH_ARAC_FAMILY_1"/>
    <property type="match status" value="1"/>
</dbReference>
<dbReference type="PRINTS" id="PR00032">
    <property type="entry name" value="HTHARAC"/>
</dbReference>
<proteinExistence type="predicted"/>
<comment type="caution">
    <text evidence="7">The sequence shown here is derived from an EMBL/GenBank/DDBJ whole genome shotgun (WGS) entry which is preliminary data.</text>
</comment>
<gene>
    <name evidence="7" type="ORF">ACFSUC_13955</name>
</gene>
<dbReference type="PANTHER" id="PTHR43280:SF28">
    <property type="entry name" value="HTH-TYPE TRANSCRIPTIONAL ACTIVATOR RHAS"/>
    <property type="match status" value="1"/>
</dbReference>
<dbReference type="Gene3D" id="1.10.10.60">
    <property type="entry name" value="Homeodomain-like"/>
    <property type="match status" value="2"/>
</dbReference>
<organism evidence="7 8">
    <name type="scientific">Marinicrinis sediminis</name>
    <dbReference type="NCBI Taxonomy" id="1652465"/>
    <lineage>
        <taxon>Bacteria</taxon>
        <taxon>Bacillati</taxon>
        <taxon>Bacillota</taxon>
        <taxon>Bacilli</taxon>
        <taxon>Bacillales</taxon>
        <taxon>Paenibacillaceae</taxon>
    </lineage>
</organism>
<dbReference type="InterPro" id="IPR009057">
    <property type="entry name" value="Homeodomain-like_sf"/>
</dbReference>
<feature type="domain" description="HTH araC/xylS-type" evidence="5">
    <location>
        <begin position="158"/>
        <end position="256"/>
    </location>
</feature>
<dbReference type="PANTHER" id="PTHR43280">
    <property type="entry name" value="ARAC-FAMILY TRANSCRIPTIONAL REGULATOR"/>
    <property type="match status" value="1"/>
</dbReference>
<keyword evidence="4" id="KW-0597">Phosphoprotein</keyword>
<keyword evidence="8" id="KW-1185">Reference proteome</keyword>
<dbReference type="InterPro" id="IPR018060">
    <property type="entry name" value="HTH_AraC"/>
</dbReference>
<keyword evidence="1" id="KW-0805">Transcription regulation</keyword>
<name>A0ABW5RCI3_9BACL</name>
<dbReference type="Gene3D" id="3.40.50.2300">
    <property type="match status" value="1"/>
</dbReference>
<dbReference type="InterPro" id="IPR018062">
    <property type="entry name" value="HTH_AraC-typ_CS"/>
</dbReference>
<feature type="modified residue" description="4-aspartylphosphate" evidence="4">
    <location>
        <position position="56"/>
    </location>
</feature>
<evidence type="ECO:0000259" key="5">
    <source>
        <dbReference type="PROSITE" id="PS01124"/>
    </source>
</evidence>
<dbReference type="PROSITE" id="PS01124">
    <property type="entry name" value="HTH_ARAC_FAMILY_2"/>
    <property type="match status" value="1"/>
</dbReference>
<dbReference type="InterPro" id="IPR011006">
    <property type="entry name" value="CheY-like_superfamily"/>
</dbReference>
<dbReference type="CDD" id="cd17536">
    <property type="entry name" value="REC_YesN-like"/>
    <property type="match status" value="1"/>
</dbReference>
<keyword evidence="2" id="KW-0238">DNA-binding</keyword>
<dbReference type="Pfam" id="PF12833">
    <property type="entry name" value="HTH_18"/>
    <property type="match status" value="1"/>
</dbReference>
<dbReference type="Proteomes" id="UP001597497">
    <property type="component" value="Unassembled WGS sequence"/>
</dbReference>
<evidence type="ECO:0000256" key="4">
    <source>
        <dbReference type="PROSITE-ProRule" id="PRU00169"/>
    </source>
</evidence>
<sequence>MKHTILIVDDELMTRKGILETLRKWAGGQDDILTAEHGMRALELLQAHKVDLLLTDIRMPGMDGLELLEEVRKQGNEVTAIMLTGYADFTYAQTGIRLGIVDYLLKPVDQAKLIEAVESGLQLASRKHRARISEKLYHPQLEILDKKQEHGTLNESVQKAISYMIDHLSESPGMKEVAAQVHLNHSYFSVLFKEETGYTFSEYYTSLKLKKAKEYLLTTNLDIFDISDKVGYQSSGYFIKIFKQAEGMTPKQYRDYLKK</sequence>
<evidence type="ECO:0000313" key="8">
    <source>
        <dbReference type="Proteomes" id="UP001597497"/>
    </source>
</evidence>
<evidence type="ECO:0000259" key="6">
    <source>
        <dbReference type="PROSITE" id="PS50110"/>
    </source>
</evidence>
<dbReference type="Pfam" id="PF00072">
    <property type="entry name" value="Response_reg"/>
    <property type="match status" value="1"/>
</dbReference>
<keyword evidence="3" id="KW-0804">Transcription</keyword>
<evidence type="ECO:0000256" key="1">
    <source>
        <dbReference type="ARBA" id="ARBA00023015"/>
    </source>
</evidence>
<dbReference type="InterPro" id="IPR020449">
    <property type="entry name" value="Tscrpt_reg_AraC-type_HTH"/>
</dbReference>
<dbReference type="SUPFAM" id="SSF52172">
    <property type="entry name" value="CheY-like"/>
    <property type="match status" value="1"/>
</dbReference>
<dbReference type="SMART" id="SM00448">
    <property type="entry name" value="REC"/>
    <property type="match status" value="1"/>
</dbReference>